<organism evidence="2 3">
    <name type="scientific">Sphaceloma murrayae</name>
    <dbReference type="NCBI Taxonomy" id="2082308"/>
    <lineage>
        <taxon>Eukaryota</taxon>
        <taxon>Fungi</taxon>
        <taxon>Dikarya</taxon>
        <taxon>Ascomycota</taxon>
        <taxon>Pezizomycotina</taxon>
        <taxon>Dothideomycetes</taxon>
        <taxon>Dothideomycetidae</taxon>
        <taxon>Myriangiales</taxon>
        <taxon>Elsinoaceae</taxon>
        <taxon>Sphaceloma</taxon>
    </lineage>
</organism>
<proteinExistence type="predicted"/>
<gene>
    <name evidence="2" type="ORF">CAC42_960</name>
</gene>
<dbReference type="PANTHER" id="PTHR28527">
    <property type="entry name" value="MATING-TYPE SWITCHING PROTEIN SWI2-RELATED"/>
    <property type="match status" value="1"/>
</dbReference>
<dbReference type="OrthoDB" id="27934at2759"/>
<dbReference type="InParanoid" id="A0A2K1R2T9"/>
<feature type="compositionally biased region" description="Basic and acidic residues" evidence="1">
    <location>
        <begin position="111"/>
        <end position="121"/>
    </location>
</feature>
<protein>
    <submittedName>
        <fullName evidence="2">Uncharacterized protein</fullName>
    </submittedName>
</protein>
<evidence type="ECO:0000256" key="1">
    <source>
        <dbReference type="SAM" id="MobiDB-lite"/>
    </source>
</evidence>
<name>A0A2K1R2T9_9PEZI</name>
<keyword evidence="3" id="KW-1185">Reference proteome</keyword>
<evidence type="ECO:0000313" key="3">
    <source>
        <dbReference type="Proteomes" id="UP000243797"/>
    </source>
</evidence>
<comment type="caution">
    <text evidence="2">The sequence shown here is derived from an EMBL/GenBank/DDBJ whole genome shotgun (WGS) entry which is preliminary data.</text>
</comment>
<dbReference type="Gene3D" id="6.10.140.1020">
    <property type="match status" value="1"/>
</dbReference>
<feature type="compositionally biased region" description="Low complexity" evidence="1">
    <location>
        <begin position="137"/>
        <end position="148"/>
    </location>
</feature>
<feature type="region of interest" description="Disordered" evidence="1">
    <location>
        <begin position="262"/>
        <end position="320"/>
    </location>
</feature>
<evidence type="ECO:0000313" key="2">
    <source>
        <dbReference type="EMBL" id="PNS21601.1"/>
    </source>
</evidence>
<accession>A0A2K1R2T9</accession>
<dbReference type="EMBL" id="NKHZ01000011">
    <property type="protein sequence ID" value="PNS21601.1"/>
    <property type="molecule type" value="Genomic_DNA"/>
</dbReference>
<feature type="compositionally biased region" description="Polar residues" evidence="1">
    <location>
        <begin position="45"/>
        <end position="73"/>
    </location>
</feature>
<feature type="compositionally biased region" description="Basic residues" evidence="1">
    <location>
        <begin position="1"/>
        <end position="11"/>
    </location>
</feature>
<dbReference type="Proteomes" id="UP000243797">
    <property type="component" value="Unassembled WGS sequence"/>
</dbReference>
<dbReference type="STRING" id="2082308.A0A2K1R2T9"/>
<reference evidence="2 3" key="1">
    <citation type="submission" date="2017-06" db="EMBL/GenBank/DDBJ databases">
        <title>Draft genome sequence of a variant of Elsinoe murrayae.</title>
        <authorList>
            <person name="Cheng Q."/>
        </authorList>
    </citation>
    <scope>NUCLEOTIDE SEQUENCE [LARGE SCALE GENOMIC DNA]</scope>
    <source>
        <strain evidence="2 3">CQ-2017a</strain>
    </source>
</reference>
<feature type="compositionally biased region" description="Basic and acidic residues" evidence="1">
    <location>
        <begin position="275"/>
        <end position="306"/>
    </location>
</feature>
<sequence length="351" mass="38144">MHPPHAKRRRVSSTSALHKPFRSPLKTNPPHDARSTKTPSRLGLQRQNTGERPTASRAVQGQNEHSSERSTPATPHGTGQEDADNEGSSTRGAGAGVGGGEPPTSPSGTRSVEEHEHDGHDPALTAPDTRRLSVADSLSCASPLSLPELPSPTDPLCTPSSAPVRAGSPTKTVSPAAGQTIAELKAQIALLETHPAVTGKDPTVRLEALSRTWTRVAREAAEILFPGVKERVEGAGGVRVLATPGKREDDRWGDMREEIEERERGAGYAGVEGRMGAEERMEREEIMGMKERLRDEERDARDREGRDNDDDDDDDDEDTTFTMGMMLRGMNIEWELIGWDEDEGQWTEAGT</sequence>
<feature type="region of interest" description="Disordered" evidence="1">
    <location>
        <begin position="1"/>
        <end position="177"/>
    </location>
</feature>
<dbReference type="PANTHER" id="PTHR28527:SF1">
    <property type="entry name" value="SWI5-DEPENDENT RECOMBINATION DNA REPAIR PROTEIN 1"/>
    <property type="match status" value="1"/>
</dbReference>
<dbReference type="AlphaFoldDB" id="A0A2K1R2T9"/>
<feature type="compositionally biased region" description="Acidic residues" evidence="1">
    <location>
        <begin position="307"/>
        <end position="319"/>
    </location>
</feature>
<dbReference type="GO" id="GO:0006310">
    <property type="term" value="P:DNA recombination"/>
    <property type="evidence" value="ECO:0007669"/>
    <property type="project" value="TreeGrafter"/>
</dbReference>